<keyword evidence="2" id="KW-0472">Membrane</keyword>
<evidence type="ECO:0000256" key="2">
    <source>
        <dbReference type="SAM" id="Phobius"/>
    </source>
</evidence>
<evidence type="ECO:0000313" key="4">
    <source>
        <dbReference type="Proteomes" id="UP001432322"/>
    </source>
</evidence>
<feature type="non-terminal residue" evidence="3">
    <location>
        <position position="1"/>
    </location>
</feature>
<gene>
    <name evidence="3" type="ORF">PFISCL1PPCAC_5624</name>
</gene>
<reference evidence="3" key="1">
    <citation type="submission" date="2023-10" db="EMBL/GenBank/DDBJ databases">
        <title>Genome assembly of Pristionchus species.</title>
        <authorList>
            <person name="Yoshida K."/>
            <person name="Sommer R.J."/>
        </authorList>
    </citation>
    <scope>NUCLEOTIDE SEQUENCE</scope>
    <source>
        <strain evidence="3">RS5133</strain>
    </source>
</reference>
<keyword evidence="2" id="KW-0812">Transmembrane</keyword>
<dbReference type="Gene3D" id="2.30.29.30">
    <property type="entry name" value="Pleckstrin-homology domain (PH domain)/Phosphotyrosine-binding domain (PTB)"/>
    <property type="match status" value="1"/>
</dbReference>
<proteinExistence type="predicted"/>
<keyword evidence="2" id="KW-1133">Transmembrane helix</keyword>
<evidence type="ECO:0000313" key="3">
    <source>
        <dbReference type="EMBL" id="GMT14327.1"/>
    </source>
</evidence>
<accession>A0AAV5V6A7</accession>
<organism evidence="3 4">
    <name type="scientific">Pristionchus fissidentatus</name>
    <dbReference type="NCBI Taxonomy" id="1538716"/>
    <lineage>
        <taxon>Eukaryota</taxon>
        <taxon>Metazoa</taxon>
        <taxon>Ecdysozoa</taxon>
        <taxon>Nematoda</taxon>
        <taxon>Chromadorea</taxon>
        <taxon>Rhabditida</taxon>
        <taxon>Rhabditina</taxon>
        <taxon>Diplogasteromorpha</taxon>
        <taxon>Diplogasteroidea</taxon>
        <taxon>Neodiplogasteridae</taxon>
        <taxon>Pristionchus</taxon>
    </lineage>
</organism>
<dbReference type="InterPro" id="IPR011993">
    <property type="entry name" value="PH-like_dom_sf"/>
</dbReference>
<dbReference type="SUPFAM" id="SSF50729">
    <property type="entry name" value="PH domain-like"/>
    <property type="match status" value="1"/>
</dbReference>
<feature type="region of interest" description="Disordered" evidence="1">
    <location>
        <begin position="144"/>
        <end position="167"/>
    </location>
</feature>
<name>A0AAV5V6A7_9BILA</name>
<dbReference type="EMBL" id="BTSY01000002">
    <property type="protein sequence ID" value="GMT14327.1"/>
    <property type="molecule type" value="Genomic_DNA"/>
</dbReference>
<protein>
    <submittedName>
        <fullName evidence="3">Uncharacterized protein</fullName>
    </submittedName>
</protein>
<feature type="transmembrane region" description="Helical" evidence="2">
    <location>
        <begin position="72"/>
        <end position="91"/>
    </location>
</feature>
<sequence>FTEQQVLYFLVFFLISLLFVCLTMWLTCMCLDWRKRRGTKTVVTLALAEGELALATSRKLTQLRAAKEANRYYDTIIAIAVAFYSYISAVISRTLLQSTNNYHPTLATFASTLHEAAKTMQSENARASSHGFLERVLDPHDSYRVGSLRTPRPSAPPPAPPSGRIPTVETDIPTASARMTLIDDFTDEEEEPRPVIGIACYQLDDRCRSSMNISIAAQVDEELRSDRFFRIITVSAQVYMLQENSSEWRELSSCPVLVHLYNDGIENLPKLLSEHQKEMIIDCCPLLPSFAVHCPSKKFMHVTSNKYDPHSPVFGFGFSNAFELETLFLHLRRLKASTASSMAAAAVAAAGAAYPAHPATAALLASPRRSIGSPRLPSTPSHHHLAASAAPFSPRFNAAAAYKDSPYHGRHHSHPAASLPPSFHPAAAAAVAAHLQQHQQQSHHGMFGSGVQHNTGGNNGYSYHEFVPRRREMSSLSMDRISCGQPPLNTMMMVNEIRGGGGVQSVNDSIQGEETVEESLQPYFGYGEGDGGFGGLEDSPIDGYRDKKTIIAGNVIQLDNGSTPIS</sequence>
<feature type="transmembrane region" description="Helical" evidence="2">
    <location>
        <begin position="6"/>
        <end position="31"/>
    </location>
</feature>
<feature type="compositionally biased region" description="Pro residues" evidence="1">
    <location>
        <begin position="153"/>
        <end position="163"/>
    </location>
</feature>
<evidence type="ECO:0000256" key="1">
    <source>
        <dbReference type="SAM" id="MobiDB-lite"/>
    </source>
</evidence>
<comment type="caution">
    <text evidence="3">The sequence shown here is derived from an EMBL/GenBank/DDBJ whole genome shotgun (WGS) entry which is preliminary data.</text>
</comment>
<dbReference type="Proteomes" id="UP001432322">
    <property type="component" value="Unassembled WGS sequence"/>
</dbReference>
<keyword evidence="4" id="KW-1185">Reference proteome</keyword>
<dbReference type="AlphaFoldDB" id="A0AAV5V6A7"/>